<dbReference type="Gene3D" id="3.40.50.720">
    <property type="entry name" value="NAD(P)-binding Rossmann-like Domain"/>
    <property type="match status" value="1"/>
</dbReference>
<dbReference type="InterPro" id="IPR036291">
    <property type="entry name" value="NAD(P)-bd_dom_sf"/>
</dbReference>
<evidence type="ECO:0000256" key="2">
    <source>
        <dbReference type="SAM" id="Phobius"/>
    </source>
</evidence>
<evidence type="ECO:0000313" key="5">
    <source>
        <dbReference type="Proteomes" id="UP001254257"/>
    </source>
</evidence>
<dbReference type="InterPro" id="IPR003099">
    <property type="entry name" value="Prephen_DH"/>
</dbReference>
<evidence type="ECO:0000313" key="4">
    <source>
        <dbReference type="EMBL" id="MDU0339910.1"/>
    </source>
</evidence>
<dbReference type="SUPFAM" id="SSF48179">
    <property type="entry name" value="6-phosphogluconate dehydrogenase C-terminal domain-like"/>
    <property type="match status" value="1"/>
</dbReference>
<dbReference type="InterPro" id="IPR050812">
    <property type="entry name" value="Preph/Arog_dehydrog"/>
</dbReference>
<dbReference type="PROSITE" id="PS51176">
    <property type="entry name" value="PDH_ADH"/>
    <property type="match status" value="1"/>
</dbReference>
<feature type="domain" description="Prephenate/arogenate dehydrogenase" evidence="3">
    <location>
        <begin position="12"/>
        <end position="270"/>
    </location>
</feature>
<organism evidence="4 5">
    <name type="scientific">Bosea rubneri</name>
    <dbReference type="NCBI Taxonomy" id="3075434"/>
    <lineage>
        <taxon>Bacteria</taxon>
        <taxon>Pseudomonadati</taxon>
        <taxon>Pseudomonadota</taxon>
        <taxon>Alphaproteobacteria</taxon>
        <taxon>Hyphomicrobiales</taxon>
        <taxon>Boseaceae</taxon>
        <taxon>Bosea</taxon>
    </lineage>
</organism>
<dbReference type="RefSeq" id="WP_316017792.1">
    <property type="nucleotide sequence ID" value="NZ_JAWDID010000009.1"/>
</dbReference>
<sequence length="270" mass="28872">MHTPRKTVTSIGIIGIIGFGAFGRLMARHLQPHFQLRVFDPDRPAQFDDAGKGLVPAEIPEIGACDLVILAVPVGAVPSALAALSPHLRAGAVVLDVGSVKIGPALAMQAGLPEHVEIVGTHPLFGPQSARHGIRGLKIAICPIRGRSAGRIAAFLRGVLGLNVILTTPDAHDREVALVQGLTHLIAKILVQMEPLPRRMTTASFDLLMQATEMVRHDAPGVFLAIERANPHARTVRDRFFTLAEEMRAHLDGNQHQAPSEAKAEALLAD</sequence>
<proteinExistence type="predicted"/>
<dbReference type="InterPro" id="IPR046826">
    <property type="entry name" value="PDH_N"/>
</dbReference>
<keyword evidence="1" id="KW-0560">Oxidoreductase</keyword>
<name>A0ABU3S552_9HYPH</name>
<accession>A0ABU3S552</accession>
<dbReference type="Proteomes" id="UP001254257">
    <property type="component" value="Unassembled WGS sequence"/>
</dbReference>
<evidence type="ECO:0000259" key="3">
    <source>
        <dbReference type="PROSITE" id="PS51176"/>
    </source>
</evidence>
<keyword evidence="5" id="KW-1185">Reference proteome</keyword>
<dbReference type="PANTHER" id="PTHR21363">
    <property type="entry name" value="PREPHENATE DEHYDROGENASE"/>
    <property type="match status" value="1"/>
</dbReference>
<dbReference type="Pfam" id="PF02153">
    <property type="entry name" value="PDH_N"/>
    <property type="match status" value="1"/>
</dbReference>
<evidence type="ECO:0000256" key="1">
    <source>
        <dbReference type="ARBA" id="ARBA00023002"/>
    </source>
</evidence>
<keyword evidence="2" id="KW-1133">Transmembrane helix</keyword>
<protein>
    <submittedName>
        <fullName evidence="4">Prephenate dehydrogenase</fullName>
    </submittedName>
</protein>
<reference evidence="4 5" key="1">
    <citation type="submission" date="2023-09" db="EMBL/GenBank/DDBJ databases">
        <title>Whole genome shotgun sequencing (WGS) of Bosea sp. ZW T0_25, isolated from stored onions (Allium cepa).</title>
        <authorList>
            <person name="Stoll D.A."/>
            <person name="Huch M."/>
        </authorList>
    </citation>
    <scope>NUCLEOTIDE SEQUENCE [LARGE SCALE GENOMIC DNA]</scope>
    <source>
        <strain evidence="4 5">ZW T0_25</strain>
    </source>
</reference>
<keyword evidence="2" id="KW-0812">Transmembrane</keyword>
<dbReference type="SUPFAM" id="SSF51735">
    <property type="entry name" value="NAD(P)-binding Rossmann-fold domains"/>
    <property type="match status" value="1"/>
</dbReference>
<gene>
    <name evidence="4" type="ORF">RKE40_08460</name>
</gene>
<keyword evidence="2" id="KW-0472">Membrane</keyword>
<dbReference type="EMBL" id="JAWDID010000009">
    <property type="protein sequence ID" value="MDU0339910.1"/>
    <property type="molecule type" value="Genomic_DNA"/>
</dbReference>
<comment type="caution">
    <text evidence="4">The sequence shown here is derived from an EMBL/GenBank/DDBJ whole genome shotgun (WGS) entry which is preliminary data.</text>
</comment>
<dbReference type="InterPro" id="IPR008927">
    <property type="entry name" value="6-PGluconate_DH-like_C_sf"/>
</dbReference>
<dbReference type="PANTHER" id="PTHR21363:SF0">
    <property type="entry name" value="PREPHENATE DEHYDROGENASE [NADP(+)]"/>
    <property type="match status" value="1"/>
</dbReference>
<feature type="transmembrane region" description="Helical" evidence="2">
    <location>
        <begin position="7"/>
        <end position="27"/>
    </location>
</feature>